<feature type="transmembrane region" description="Helical" evidence="1">
    <location>
        <begin position="112"/>
        <end position="131"/>
    </location>
</feature>
<organism evidence="2 3">
    <name type="scientific">Actibacterium mucosum KCTC 23349</name>
    <dbReference type="NCBI Taxonomy" id="1454373"/>
    <lineage>
        <taxon>Bacteria</taxon>
        <taxon>Pseudomonadati</taxon>
        <taxon>Pseudomonadota</taxon>
        <taxon>Alphaproteobacteria</taxon>
        <taxon>Rhodobacterales</taxon>
        <taxon>Roseobacteraceae</taxon>
        <taxon>Actibacterium</taxon>
    </lineage>
</organism>
<gene>
    <name evidence="2" type="ORF">ACMU_05070</name>
</gene>
<accession>A0A037ZIQ7</accession>
<dbReference type="EMBL" id="JFKE01000002">
    <property type="protein sequence ID" value="KAJ56320.1"/>
    <property type="molecule type" value="Genomic_DNA"/>
</dbReference>
<keyword evidence="1" id="KW-0812">Transmembrane</keyword>
<protein>
    <submittedName>
        <fullName evidence="2">Membrane protein</fullName>
    </submittedName>
</protein>
<proteinExistence type="predicted"/>
<keyword evidence="1" id="KW-0472">Membrane</keyword>
<sequence length="143" mass="14803">MRGILSLASGSLFGLGLLISGMVDTKRVQGWLDIFGDWDATLAFVLGGAILPMLVAWRMTEKLKSPMAGGTFPAPVEQKISADLAVGSMIFGAGWGLAGLCPGPSFASLSFGGWQGLLFVGAMIVGMLLAVPAKRMRLVASSA</sequence>
<feature type="transmembrane region" description="Helical" evidence="1">
    <location>
        <begin position="41"/>
        <end position="59"/>
    </location>
</feature>
<dbReference type="InterPro" id="IPR046513">
    <property type="entry name" value="DUF6691"/>
</dbReference>
<dbReference type="Proteomes" id="UP000026249">
    <property type="component" value="Unassembled WGS sequence"/>
</dbReference>
<evidence type="ECO:0000256" key="1">
    <source>
        <dbReference type="SAM" id="Phobius"/>
    </source>
</evidence>
<name>A0A037ZIQ7_9RHOB</name>
<dbReference type="RefSeq" id="WP_035256262.1">
    <property type="nucleotide sequence ID" value="NZ_JFKE01000002.1"/>
</dbReference>
<keyword evidence="3" id="KW-1185">Reference proteome</keyword>
<evidence type="ECO:0000313" key="3">
    <source>
        <dbReference type="Proteomes" id="UP000026249"/>
    </source>
</evidence>
<keyword evidence="1" id="KW-1133">Transmembrane helix</keyword>
<comment type="caution">
    <text evidence="2">The sequence shown here is derived from an EMBL/GenBank/DDBJ whole genome shotgun (WGS) entry which is preliminary data.</text>
</comment>
<dbReference type="AlphaFoldDB" id="A0A037ZIQ7"/>
<evidence type="ECO:0000313" key="2">
    <source>
        <dbReference type="EMBL" id="KAJ56320.1"/>
    </source>
</evidence>
<reference evidence="2 3" key="1">
    <citation type="submission" date="2014-03" db="EMBL/GenBank/DDBJ databases">
        <title>Draft Genome Sequence of Actibacterium mucosum KCTC 23349, a Marine Alphaproteobacterium with Complex Ionic Requirements Isolated from Mediterranean Seawater at Malvarrosa Beach, Valencia, Spain.</title>
        <authorList>
            <person name="Arahal D.R."/>
            <person name="Shao Z."/>
            <person name="Lai Q."/>
            <person name="Pujalte M.J."/>
        </authorList>
    </citation>
    <scope>NUCLEOTIDE SEQUENCE [LARGE SCALE GENOMIC DNA]</scope>
    <source>
        <strain evidence="2 3">KCTC 23349</strain>
    </source>
</reference>
<feature type="transmembrane region" description="Helical" evidence="1">
    <location>
        <begin position="80"/>
        <end position="100"/>
    </location>
</feature>
<dbReference type="OrthoDB" id="9790409at2"/>
<dbReference type="Pfam" id="PF20398">
    <property type="entry name" value="DUF6691"/>
    <property type="match status" value="1"/>
</dbReference>
<dbReference type="STRING" id="1454373.ACMU_05070"/>